<gene>
    <name evidence="1" type="ORF">M408DRAFT_178116</name>
</gene>
<dbReference type="OrthoDB" id="8062037at2759"/>
<dbReference type="EMBL" id="KN824303">
    <property type="protein sequence ID" value="KIM26834.1"/>
    <property type="molecule type" value="Genomic_DNA"/>
</dbReference>
<reference evidence="2" key="2">
    <citation type="submission" date="2015-01" db="EMBL/GenBank/DDBJ databases">
        <title>Evolutionary Origins and Diversification of the Mycorrhizal Mutualists.</title>
        <authorList>
            <consortium name="DOE Joint Genome Institute"/>
            <consortium name="Mycorrhizal Genomics Consortium"/>
            <person name="Kohler A."/>
            <person name="Kuo A."/>
            <person name="Nagy L.G."/>
            <person name="Floudas D."/>
            <person name="Copeland A."/>
            <person name="Barry K.W."/>
            <person name="Cichocki N."/>
            <person name="Veneault-Fourrey C."/>
            <person name="LaButti K."/>
            <person name="Lindquist E.A."/>
            <person name="Lipzen A."/>
            <person name="Lundell T."/>
            <person name="Morin E."/>
            <person name="Murat C."/>
            <person name="Riley R."/>
            <person name="Ohm R."/>
            <person name="Sun H."/>
            <person name="Tunlid A."/>
            <person name="Henrissat B."/>
            <person name="Grigoriev I.V."/>
            <person name="Hibbett D.S."/>
            <person name="Martin F."/>
        </authorList>
    </citation>
    <scope>NUCLEOTIDE SEQUENCE [LARGE SCALE GENOMIC DNA]</scope>
    <source>
        <strain evidence="2">MAFF 305830</strain>
    </source>
</reference>
<dbReference type="STRING" id="933852.A0A0C3B3Q8"/>
<dbReference type="Proteomes" id="UP000054097">
    <property type="component" value="Unassembled WGS sequence"/>
</dbReference>
<organism evidence="1 2">
    <name type="scientific">Serendipita vermifera MAFF 305830</name>
    <dbReference type="NCBI Taxonomy" id="933852"/>
    <lineage>
        <taxon>Eukaryota</taxon>
        <taxon>Fungi</taxon>
        <taxon>Dikarya</taxon>
        <taxon>Basidiomycota</taxon>
        <taxon>Agaricomycotina</taxon>
        <taxon>Agaricomycetes</taxon>
        <taxon>Sebacinales</taxon>
        <taxon>Serendipitaceae</taxon>
        <taxon>Serendipita</taxon>
    </lineage>
</organism>
<reference evidence="1 2" key="1">
    <citation type="submission" date="2014-04" db="EMBL/GenBank/DDBJ databases">
        <authorList>
            <consortium name="DOE Joint Genome Institute"/>
            <person name="Kuo A."/>
            <person name="Zuccaro A."/>
            <person name="Kohler A."/>
            <person name="Nagy L.G."/>
            <person name="Floudas D."/>
            <person name="Copeland A."/>
            <person name="Barry K.W."/>
            <person name="Cichocki N."/>
            <person name="Veneault-Fourrey C."/>
            <person name="LaButti K."/>
            <person name="Lindquist E.A."/>
            <person name="Lipzen A."/>
            <person name="Lundell T."/>
            <person name="Morin E."/>
            <person name="Murat C."/>
            <person name="Sun H."/>
            <person name="Tunlid A."/>
            <person name="Henrissat B."/>
            <person name="Grigoriev I.V."/>
            <person name="Hibbett D.S."/>
            <person name="Martin F."/>
            <person name="Nordberg H.P."/>
            <person name="Cantor M.N."/>
            <person name="Hua S.X."/>
        </authorList>
    </citation>
    <scope>NUCLEOTIDE SEQUENCE [LARGE SCALE GENOMIC DNA]</scope>
    <source>
        <strain evidence="1 2">MAFF 305830</strain>
    </source>
</reference>
<proteinExistence type="predicted"/>
<dbReference type="AlphaFoldDB" id="A0A0C3B3Q8"/>
<evidence type="ECO:0000313" key="1">
    <source>
        <dbReference type="EMBL" id="KIM26834.1"/>
    </source>
</evidence>
<keyword evidence="2" id="KW-1185">Reference proteome</keyword>
<name>A0A0C3B3Q8_SERVB</name>
<sequence length="153" mass="16313">MENDIFTIVQQKGATGALLYSNSSDGCVVNGEYLDGDFDRVMDVYTTKSAASAKIILSQFSNIDQTYTVLNPELLDSSYALVTEALAGSLNNSPYLVATLKNSTTSTQNSTSSTQTSPTSPHNRADAIISQAETVILPATIGIVWIFACFIGL</sequence>
<accession>A0A0C3B3Q8</accession>
<dbReference type="HOGENOM" id="CLU_1714411_0_0_1"/>
<evidence type="ECO:0000313" key="2">
    <source>
        <dbReference type="Proteomes" id="UP000054097"/>
    </source>
</evidence>
<protein>
    <submittedName>
        <fullName evidence="1">Uncharacterized protein</fullName>
    </submittedName>
</protein>